<dbReference type="SUPFAM" id="SSF54975">
    <property type="entry name" value="Acylphosphatase/BLUF domain-like"/>
    <property type="match status" value="1"/>
</dbReference>
<dbReference type="InterPro" id="IPR001792">
    <property type="entry name" value="Acylphosphatase-like_dom"/>
</dbReference>
<dbReference type="RefSeq" id="WP_058502900.1">
    <property type="nucleotide sequence ID" value="NZ_CAAAJA010000051.1"/>
</dbReference>
<evidence type="ECO:0000256" key="1">
    <source>
        <dbReference type="ARBA" id="ARBA00005614"/>
    </source>
</evidence>
<evidence type="ECO:0000256" key="6">
    <source>
        <dbReference type="RuleBase" id="RU000553"/>
    </source>
</evidence>
<reference evidence="10 12" key="2">
    <citation type="submission" date="2019-03" db="EMBL/GenBank/DDBJ databases">
        <title>Diverse conjugative elements silence natural transformation in Legionella species.</title>
        <authorList>
            <person name="Durieux I."/>
            <person name="Ginevra C."/>
            <person name="Attaiech L."/>
            <person name="Picq K."/>
            <person name="Juan P.A."/>
            <person name="Jarraud S."/>
            <person name="Charpentier X."/>
        </authorList>
    </citation>
    <scope>NUCLEOTIDE SEQUENCE [LARGE SCALE GENOMIC DNA]</scope>
    <source>
        <strain evidence="10 12">HL-0427-4011</strain>
    </source>
</reference>
<evidence type="ECO:0000256" key="5">
    <source>
        <dbReference type="PROSITE-ProRule" id="PRU00520"/>
    </source>
</evidence>
<organism evidence="9 11">
    <name type="scientific">Legionella israelensis</name>
    <dbReference type="NCBI Taxonomy" id="454"/>
    <lineage>
        <taxon>Bacteria</taxon>
        <taxon>Pseudomonadati</taxon>
        <taxon>Pseudomonadota</taxon>
        <taxon>Gammaproteobacteria</taxon>
        <taxon>Legionellales</taxon>
        <taxon>Legionellaceae</taxon>
        <taxon>Legionella</taxon>
    </lineage>
</organism>
<dbReference type="PRINTS" id="PR00112">
    <property type="entry name" value="ACYLPHPHTASE"/>
</dbReference>
<dbReference type="PANTHER" id="PTHR47268">
    <property type="entry name" value="ACYLPHOSPHATASE"/>
    <property type="match status" value="1"/>
</dbReference>
<keyword evidence="11" id="KW-1185">Reference proteome</keyword>
<dbReference type="OrthoDB" id="5295388at2"/>
<evidence type="ECO:0000256" key="7">
    <source>
        <dbReference type="RuleBase" id="RU004168"/>
    </source>
</evidence>
<evidence type="ECO:0000313" key="12">
    <source>
        <dbReference type="Proteomes" id="UP000295517"/>
    </source>
</evidence>
<dbReference type="GO" id="GO:0003998">
    <property type="term" value="F:acylphosphatase activity"/>
    <property type="evidence" value="ECO:0007669"/>
    <property type="project" value="UniProtKB-EC"/>
</dbReference>
<gene>
    <name evidence="10" type="ORF">E3983_11585</name>
    <name evidence="9" type="ORF">Lisr_2631</name>
</gene>
<dbReference type="Pfam" id="PF00708">
    <property type="entry name" value="Acylphosphatase"/>
    <property type="match status" value="1"/>
</dbReference>
<dbReference type="NCBIfam" id="NF011022">
    <property type="entry name" value="PRK14451.1"/>
    <property type="match status" value="1"/>
</dbReference>
<comment type="catalytic activity">
    <reaction evidence="4 5 6">
        <text>an acyl phosphate + H2O = a carboxylate + phosphate + H(+)</text>
        <dbReference type="Rhea" id="RHEA:14965"/>
        <dbReference type="ChEBI" id="CHEBI:15377"/>
        <dbReference type="ChEBI" id="CHEBI:15378"/>
        <dbReference type="ChEBI" id="CHEBI:29067"/>
        <dbReference type="ChEBI" id="CHEBI:43474"/>
        <dbReference type="ChEBI" id="CHEBI:59918"/>
        <dbReference type="EC" id="3.6.1.7"/>
    </reaction>
</comment>
<evidence type="ECO:0000313" key="9">
    <source>
        <dbReference type="EMBL" id="KTD14403.1"/>
    </source>
</evidence>
<evidence type="ECO:0000259" key="8">
    <source>
        <dbReference type="PROSITE" id="PS51160"/>
    </source>
</evidence>
<dbReference type="STRING" id="454.Lisr_2631"/>
<dbReference type="PATRIC" id="fig|454.4.peg.2888"/>
<dbReference type="InterPro" id="IPR020456">
    <property type="entry name" value="Acylphosphatase"/>
</dbReference>
<evidence type="ECO:0000256" key="4">
    <source>
        <dbReference type="ARBA" id="ARBA00047645"/>
    </source>
</evidence>
<dbReference type="Proteomes" id="UP000295517">
    <property type="component" value="Chromosome"/>
</dbReference>
<dbReference type="PANTHER" id="PTHR47268:SF4">
    <property type="entry name" value="ACYLPHOSPHATASE"/>
    <property type="match status" value="1"/>
</dbReference>
<evidence type="ECO:0000313" key="11">
    <source>
        <dbReference type="Proteomes" id="UP000054761"/>
    </source>
</evidence>
<sequence>MAKQLCIHCYVSGKVQGVWFRASAKEEAEKLGLTGWAKNLNDGRVEVIACGEEEQLETFYSWLQDGPQLAHVDKVEREEKSWENHTAFQIL</sequence>
<reference evidence="9 11" key="1">
    <citation type="submission" date="2015-11" db="EMBL/GenBank/DDBJ databases">
        <title>Genomic analysis of 38 Legionella species identifies large and diverse effector repertoires.</title>
        <authorList>
            <person name="Burstein D."/>
            <person name="Amaro F."/>
            <person name="Zusman T."/>
            <person name="Lifshitz Z."/>
            <person name="Cohen O."/>
            <person name="Gilbert J.A."/>
            <person name="Pupko T."/>
            <person name="Shuman H.A."/>
            <person name="Segal G."/>
        </authorList>
    </citation>
    <scope>NUCLEOTIDE SEQUENCE [LARGE SCALE GENOMIC DNA]</scope>
    <source>
        <strain evidence="9 11">Bercovier 4</strain>
    </source>
</reference>
<feature type="domain" description="Acylphosphatase-like" evidence="8">
    <location>
        <begin position="6"/>
        <end position="91"/>
    </location>
</feature>
<feature type="active site" evidence="5">
    <location>
        <position position="21"/>
    </location>
</feature>
<evidence type="ECO:0000313" key="10">
    <source>
        <dbReference type="EMBL" id="QBR84936.1"/>
    </source>
</evidence>
<dbReference type="PROSITE" id="PS51160">
    <property type="entry name" value="ACYLPHOSPHATASE_3"/>
    <property type="match status" value="1"/>
</dbReference>
<comment type="similarity">
    <text evidence="1 7">Belongs to the acylphosphatase family.</text>
</comment>
<protein>
    <recommendedName>
        <fullName evidence="3 5">Acylphosphatase</fullName>
        <ecNumber evidence="2 5">3.6.1.7</ecNumber>
    </recommendedName>
</protein>
<dbReference type="Proteomes" id="UP000054761">
    <property type="component" value="Unassembled WGS sequence"/>
</dbReference>
<dbReference type="AlphaFoldDB" id="A0A0W0V2S5"/>
<dbReference type="InterPro" id="IPR017968">
    <property type="entry name" value="Acylphosphatase_CS"/>
</dbReference>
<keyword evidence="5 6" id="KW-0378">Hydrolase</keyword>
<feature type="active site" evidence="5">
    <location>
        <position position="39"/>
    </location>
</feature>
<accession>A0A0W0V2S5</accession>
<proteinExistence type="inferred from homology"/>
<evidence type="ECO:0000256" key="3">
    <source>
        <dbReference type="ARBA" id="ARBA00015991"/>
    </source>
</evidence>
<dbReference type="PROSITE" id="PS00151">
    <property type="entry name" value="ACYLPHOSPHATASE_2"/>
    <property type="match status" value="1"/>
</dbReference>
<name>A0A0W0V2S5_9GAMM</name>
<evidence type="ECO:0000256" key="2">
    <source>
        <dbReference type="ARBA" id="ARBA00012150"/>
    </source>
</evidence>
<dbReference type="NCBIfam" id="NF011000">
    <property type="entry name" value="PRK14426.1"/>
    <property type="match status" value="1"/>
</dbReference>
<dbReference type="EC" id="3.6.1.7" evidence="2 5"/>
<dbReference type="PROSITE" id="PS00150">
    <property type="entry name" value="ACYLPHOSPHATASE_1"/>
    <property type="match status" value="1"/>
</dbReference>
<dbReference type="InterPro" id="IPR036046">
    <property type="entry name" value="Acylphosphatase-like_dom_sf"/>
</dbReference>
<dbReference type="EMBL" id="LNYH01000149">
    <property type="protein sequence ID" value="KTD14403.1"/>
    <property type="molecule type" value="Genomic_DNA"/>
</dbReference>
<dbReference type="EMBL" id="CP038254">
    <property type="protein sequence ID" value="QBR84936.1"/>
    <property type="molecule type" value="Genomic_DNA"/>
</dbReference>
<dbReference type="Gene3D" id="3.30.70.100">
    <property type="match status" value="1"/>
</dbReference>